<organism evidence="2 3">
    <name type="scientific">Dovyalis caffra</name>
    <dbReference type="NCBI Taxonomy" id="77055"/>
    <lineage>
        <taxon>Eukaryota</taxon>
        <taxon>Viridiplantae</taxon>
        <taxon>Streptophyta</taxon>
        <taxon>Embryophyta</taxon>
        <taxon>Tracheophyta</taxon>
        <taxon>Spermatophyta</taxon>
        <taxon>Magnoliopsida</taxon>
        <taxon>eudicotyledons</taxon>
        <taxon>Gunneridae</taxon>
        <taxon>Pentapetalae</taxon>
        <taxon>rosids</taxon>
        <taxon>fabids</taxon>
        <taxon>Malpighiales</taxon>
        <taxon>Salicaceae</taxon>
        <taxon>Flacourtieae</taxon>
        <taxon>Dovyalis</taxon>
    </lineage>
</organism>
<dbReference type="EMBL" id="CAWUPB010001176">
    <property type="protein sequence ID" value="CAK7349610.1"/>
    <property type="molecule type" value="Genomic_DNA"/>
</dbReference>
<dbReference type="AlphaFoldDB" id="A0AAV1SGJ2"/>
<feature type="region of interest" description="Disordered" evidence="1">
    <location>
        <begin position="1"/>
        <end position="30"/>
    </location>
</feature>
<protein>
    <submittedName>
        <fullName evidence="2">Uncharacterized protein</fullName>
    </submittedName>
</protein>
<gene>
    <name evidence="2" type="ORF">DCAF_LOCUS22330</name>
</gene>
<evidence type="ECO:0000313" key="2">
    <source>
        <dbReference type="EMBL" id="CAK7349610.1"/>
    </source>
</evidence>
<name>A0AAV1SGJ2_9ROSI</name>
<sequence length="243" mass="27341">MVRDAAERQQSQRPTSGRVGPPETRKTDPLGVFEAQRFEGPVEKINLVANRNKSQLAAVLLSLTPKKKKTETPSYLFLSLQKAQKLFKSLSLYLSPDGIGASNSQEKGITLTVDSIGGRACFLWKHEAPHKFMTKTYPAPFKRYKVYVLVYPSLDAKEKAADQDNNFADKYTFRTFSHYDALNNWENGKVPSKEKIVVPKVLQSNIGATRHLRGYVKVSNWLSRLGLIVDGQLWLSPSVQCPK</sequence>
<comment type="caution">
    <text evidence="2">The sequence shown here is derived from an EMBL/GenBank/DDBJ whole genome shotgun (WGS) entry which is preliminary data.</text>
</comment>
<reference evidence="2 3" key="1">
    <citation type="submission" date="2024-01" db="EMBL/GenBank/DDBJ databases">
        <authorList>
            <person name="Waweru B."/>
        </authorList>
    </citation>
    <scope>NUCLEOTIDE SEQUENCE [LARGE SCALE GENOMIC DNA]</scope>
</reference>
<proteinExistence type="predicted"/>
<accession>A0AAV1SGJ2</accession>
<keyword evidence="3" id="KW-1185">Reference proteome</keyword>
<evidence type="ECO:0000256" key="1">
    <source>
        <dbReference type="SAM" id="MobiDB-lite"/>
    </source>
</evidence>
<evidence type="ECO:0000313" key="3">
    <source>
        <dbReference type="Proteomes" id="UP001314170"/>
    </source>
</evidence>
<dbReference type="Proteomes" id="UP001314170">
    <property type="component" value="Unassembled WGS sequence"/>
</dbReference>